<dbReference type="EMBL" id="CAJVPY010004040">
    <property type="protein sequence ID" value="CAG8608552.1"/>
    <property type="molecule type" value="Genomic_DNA"/>
</dbReference>
<keyword evidence="2" id="KW-1185">Reference proteome</keyword>
<dbReference type="Proteomes" id="UP000789405">
    <property type="component" value="Unassembled WGS sequence"/>
</dbReference>
<sequence>MQELQDETNDIDVASENSKYVEEEVSKLVFISKQLFSIVVNSSSHTSTYTKSPTINMNTNNEVSVNVKSSTNQMIKETNSSDKEIESELILDKSDCTQVVNE</sequence>
<evidence type="ECO:0000313" key="2">
    <source>
        <dbReference type="Proteomes" id="UP000789405"/>
    </source>
</evidence>
<name>A0A9N9CQJ9_9GLOM</name>
<reference evidence="1" key="1">
    <citation type="submission" date="2021-06" db="EMBL/GenBank/DDBJ databases">
        <authorList>
            <person name="Kallberg Y."/>
            <person name="Tangrot J."/>
            <person name="Rosling A."/>
        </authorList>
    </citation>
    <scope>NUCLEOTIDE SEQUENCE</scope>
    <source>
        <strain evidence="1">MA453B</strain>
    </source>
</reference>
<comment type="caution">
    <text evidence="1">The sequence shown here is derived from an EMBL/GenBank/DDBJ whole genome shotgun (WGS) entry which is preliminary data.</text>
</comment>
<dbReference type="AlphaFoldDB" id="A0A9N9CQJ9"/>
<gene>
    <name evidence="1" type="ORF">DERYTH_LOCUS8014</name>
</gene>
<organism evidence="1 2">
    <name type="scientific">Dentiscutata erythropus</name>
    <dbReference type="NCBI Taxonomy" id="1348616"/>
    <lineage>
        <taxon>Eukaryota</taxon>
        <taxon>Fungi</taxon>
        <taxon>Fungi incertae sedis</taxon>
        <taxon>Mucoromycota</taxon>
        <taxon>Glomeromycotina</taxon>
        <taxon>Glomeromycetes</taxon>
        <taxon>Diversisporales</taxon>
        <taxon>Gigasporaceae</taxon>
        <taxon>Dentiscutata</taxon>
    </lineage>
</organism>
<evidence type="ECO:0000313" key="1">
    <source>
        <dbReference type="EMBL" id="CAG8608552.1"/>
    </source>
</evidence>
<accession>A0A9N9CQJ9</accession>
<proteinExistence type="predicted"/>
<protein>
    <submittedName>
        <fullName evidence="1">27876_t:CDS:1</fullName>
    </submittedName>
</protein>